<reference evidence="2" key="1">
    <citation type="submission" date="2017-10" db="EMBL/GenBank/DDBJ databases">
        <title>Rapid genome shrinkage in a self-fertile nematode reveals novel sperm competition proteins.</title>
        <authorList>
            <person name="Yin D."/>
            <person name="Schwarz E.M."/>
            <person name="Thomas C.G."/>
            <person name="Felde R.L."/>
            <person name="Korf I.F."/>
            <person name="Cutter A.D."/>
            <person name="Schartner C.M."/>
            <person name="Ralston E.J."/>
            <person name="Meyer B.J."/>
            <person name="Haag E.S."/>
        </authorList>
    </citation>
    <scope>NUCLEOTIDE SEQUENCE [LARGE SCALE GENOMIC DNA]</scope>
    <source>
        <strain evidence="2">JU1422</strain>
    </source>
</reference>
<dbReference type="AlphaFoldDB" id="A0A2G5TH75"/>
<dbReference type="Proteomes" id="UP000230233">
    <property type="component" value="Chromosome V"/>
</dbReference>
<accession>A0A2G5TH75</accession>
<name>A0A2G5TH75_9PELO</name>
<dbReference type="OrthoDB" id="5867259at2759"/>
<proteinExistence type="predicted"/>
<organism evidence="1 2">
    <name type="scientific">Caenorhabditis nigoni</name>
    <dbReference type="NCBI Taxonomy" id="1611254"/>
    <lineage>
        <taxon>Eukaryota</taxon>
        <taxon>Metazoa</taxon>
        <taxon>Ecdysozoa</taxon>
        <taxon>Nematoda</taxon>
        <taxon>Chromadorea</taxon>
        <taxon>Rhabditida</taxon>
        <taxon>Rhabditina</taxon>
        <taxon>Rhabditomorpha</taxon>
        <taxon>Rhabditoidea</taxon>
        <taxon>Rhabditidae</taxon>
        <taxon>Peloderinae</taxon>
        <taxon>Caenorhabditis</taxon>
    </lineage>
</organism>
<gene>
    <name evidence="1" type="primary">Cnig_chr_V.g19148</name>
    <name evidence="1" type="ORF">B9Z55_019148</name>
</gene>
<dbReference type="EMBL" id="PDUG01000005">
    <property type="protein sequence ID" value="PIC26629.1"/>
    <property type="molecule type" value="Genomic_DNA"/>
</dbReference>
<evidence type="ECO:0000313" key="1">
    <source>
        <dbReference type="EMBL" id="PIC26629.1"/>
    </source>
</evidence>
<evidence type="ECO:0008006" key="3">
    <source>
        <dbReference type="Google" id="ProtNLM"/>
    </source>
</evidence>
<dbReference type="STRING" id="1611254.A0A2G5TH75"/>
<protein>
    <recommendedName>
        <fullName evidence="3">MULE transposase domain-containing protein</fullName>
    </recommendedName>
</protein>
<sequence>MKQGFTNSEILKKCVNMNDSSRLFFTDGNDLRNLRSSNNLHEGRFDEDDLKSVQERVLRSSEDDGICHFLASDEKGAGFCLVVMTPAQKELCQKYYHRGVCIDDTHNPTRYPLKLTTMHVVNGQDRGIPIGDHSKVLKNYLMVSAYMISSSVSSEDVAVLFQCVQKNVPDFYPRFLMSDEASVFWNGYLKVFPERQTKRIWCIWHVIKALGKKAEELLPKDSSELRRTRSWTDFKSSSSKRPSCRLFELRRYLLKR</sequence>
<keyword evidence="2" id="KW-1185">Reference proteome</keyword>
<evidence type="ECO:0000313" key="2">
    <source>
        <dbReference type="Proteomes" id="UP000230233"/>
    </source>
</evidence>
<comment type="caution">
    <text evidence="1">The sequence shown here is derived from an EMBL/GenBank/DDBJ whole genome shotgun (WGS) entry which is preliminary data.</text>
</comment>